<evidence type="ECO:0000256" key="1">
    <source>
        <dbReference type="SAM" id="MobiDB-lite"/>
    </source>
</evidence>
<evidence type="ECO:0000313" key="2">
    <source>
        <dbReference type="EMBL" id="TPE52101.1"/>
    </source>
</evidence>
<evidence type="ECO:0000313" key="3">
    <source>
        <dbReference type="Proteomes" id="UP000319255"/>
    </source>
</evidence>
<protein>
    <submittedName>
        <fullName evidence="2">Uncharacterized protein</fullName>
    </submittedName>
</protein>
<dbReference type="RefSeq" id="WP_140453343.1">
    <property type="nucleotide sequence ID" value="NZ_VFRP01000004.1"/>
</dbReference>
<organism evidence="2 3">
    <name type="scientific">Amaricoccus solimangrovi</name>
    <dbReference type="NCBI Taxonomy" id="2589815"/>
    <lineage>
        <taxon>Bacteria</taxon>
        <taxon>Pseudomonadati</taxon>
        <taxon>Pseudomonadota</taxon>
        <taxon>Alphaproteobacteria</taxon>
        <taxon>Rhodobacterales</taxon>
        <taxon>Paracoccaceae</taxon>
        <taxon>Amaricoccus</taxon>
    </lineage>
</organism>
<feature type="region of interest" description="Disordered" evidence="1">
    <location>
        <begin position="100"/>
        <end position="126"/>
    </location>
</feature>
<comment type="caution">
    <text evidence="2">The sequence shown here is derived from an EMBL/GenBank/DDBJ whole genome shotgun (WGS) entry which is preliminary data.</text>
</comment>
<name>A0A501WYJ6_9RHOB</name>
<dbReference type="AlphaFoldDB" id="A0A501WYJ6"/>
<gene>
    <name evidence="2" type="ORF">FJM51_06645</name>
</gene>
<accession>A0A501WYJ6</accession>
<keyword evidence="3" id="KW-1185">Reference proteome</keyword>
<dbReference type="EMBL" id="VFRP01000004">
    <property type="protein sequence ID" value="TPE52101.1"/>
    <property type="molecule type" value="Genomic_DNA"/>
</dbReference>
<reference evidence="2 3" key="1">
    <citation type="submission" date="2019-06" db="EMBL/GenBank/DDBJ databases">
        <title>A novel bacterium of genus Amaricoccus, isolated from marine sediment.</title>
        <authorList>
            <person name="Huang H."/>
            <person name="Mo K."/>
            <person name="Hu Y."/>
        </authorList>
    </citation>
    <scope>NUCLEOTIDE SEQUENCE [LARGE SCALE GENOMIC DNA]</scope>
    <source>
        <strain evidence="2 3">HB172011</strain>
    </source>
</reference>
<dbReference type="Proteomes" id="UP000319255">
    <property type="component" value="Unassembled WGS sequence"/>
</dbReference>
<proteinExistence type="predicted"/>
<sequence>MRHSGALPDRLPAAPRRAGRLLGLALPGLALLGLAACDAPPEARFPISEKGAALPTPELGETARFGRVAGTSGTEGGALEADRAALAARAEALRARAADLSGPVLDPATRTRLLDARESGAAAPPP</sequence>